<dbReference type="Gene3D" id="1.10.287.1260">
    <property type="match status" value="1"/>
</dbReference>
<dbReference type="AlphaFoldDB" id="U7UIC8"/>
<feature type="transmembrane region" description="Helical" evidence="7">
    <location>
        <begin position="67"/>
        <end position="86"/>
    </location>
</feature>
<evidence type="ECO:0000256" key="1">
    <source>
        <dbReference type="ARBA" id="ARBA00004651"/>
    </source>
</evidence>
<feature type="transmembrane region" description="Helical" evidence="7">
    <location>
        <begin position="92"/>
        <end position="114"/>
    </location>
</feature>
<organism evidence="10 11">
    <name type="scientific">Megasphaera vaginalis</name>
    <name type="common">ex Srinivasan et al. 2021</name>
    <dbReference type="NCBI Taxonomy" id="1111454"/>
    <lineage>
        <taxon>Bacteria</taxon>
        <taxon>Bacillati</taxon>
        <taxon>Bacillota</taxon>
        <taxon>Negativicutes</taxon>
        <taxon>Veillonellales</taxon>
        <taxon>Veillonellaceae</taxon>
        <taxon>Megasphaera</taxon>
    </lineage>
</organism>
<dbReference type="GO" id="GO:0008381">
    <property type="term" value="F:mechanosensitive monoatomic ion channel activity"/>
    <property type="evidence" value="ECO:0007669"/>
    <property type="project" value="InterPro"/>
</dbReference>
<dbReference type="FunFam" id="2.30.30.60:FF:000001">
    <property type="entry name" value="MscS Mechanosensitive ion channel"/>
    <property type="match status" value="1"/>
</dbReference>
<feature type="domain" description="Mechanosensitive ion channel transmembrane helices 2/3" evidence="9">
    <location>
        <begin position="73"/>
        <end position="111"/>
    </location>
</feature>
<dbReference type="eggNOG" id="COG0668">
    <property type="taxonomic scope" value="Bacteria"/>
</dbReference>
<dbReference type="SUPFAM" id="SSF82861">
    <property type="entry name" value="Mechanosensitive channel protein MscS (YggB), transmembrane region"/>
    <property type="match status" value="1"/>
</dbReference>
<evidence type="ECO:0000256" key="2">
    <source>
        <dbReference type="ARBA" id="ARBA00008017"/>
    </source>
</evidence>
<evidence type="ECO:0000256" key="6">
    <source>
        <dbReference type="ARBA" id="ARBA00023136"/>
    </source>
</evidence>
<evidence type="ECO:0000256" key="3">
    <source>
        <dbReference type="ARBA" id="ARBA00022475"/>
    </source>
</evidence>
<dbReference type="InterPro" id="IPR010920">
    <property type="entry name" value="LSM_dom_sf"/>
</dbReference>
<dbReference type="PANTHER" id="PTHR30460:SF0">
    <property type="entry name" value="MODERATE CONDUCTANCE MECHANOSENSITIVE CHANNEL YBIO"/>
    <property type="match status" value="1"/>
</dbReference>
<evidence type="ECO:0000313" key="11">
    <source>
        <dbReference type="Proteomes" id="UP000017090"/>
    </source>
</evidence>
<dbReference type="GO" id="GO:0005886">
    <property type="term" value="C:plasma membrane"/>
    <property type="evidence" value="ECO:0007669"/>
    <property type="project" value="UniProtKB-SubCell"/>
</dbReference>
<dbReference type="InterPro" id="IPR045276">
    <property type="entry name" value="YbiO_bact"/>
</dbReference>
<evidence type="ECO:0000256" key="7">
    <source>
        <dbReference type="SAM" id="Phobius"/>
    </source>
</evidence>
<evidence type="ECO:0000259" key="9">
    <source>
        <dbReference type="Pfam" id="PF21088"/>
    </source>
</evidence>
<reference evidence="10 11" key="1">
    <citation type="submission" date="2013-09" db="EMBL/GenBank/DDBJ databases">
        <authorList>
            <person name="Durkin A.S."/>
            <person name="Haft D.R."/>
            <person name="McCorrison J."/>
            <person name="Torralba M."/>
            <person name="Gillis M."/>
            <person name="Haft D.H."/>
            <person name="Methe B."/>
            <person name="Sutton G."/>
            <person name="Nelson K.E."/>
        </authorList>
    </citation>
    <scope>NUCLEOTIDE SEQUENCE [LARGE SCALE GENOMIC DNA]</scope>
    <source>
        <strain evidence="10 11">BV3C16-1</strain>
    </source>
</reference>
<keyword evidence="3" id="KW-1003">Cell membrane</keyword>
<name>U7UIC8_9FIRM</name>
<dbReference type="EMBL" id="AWXA01000037">
    <property type="protein sequence ID" value="ERT59157.1"/>
    <property type="molecule type" value="Genomic_DNA"/>
</dbReference>
<evidence type="ECO:0000313" key="10">
    <source>
        <dbReference type="EMBL" id="ERT59157.1"/>
    </source>
</evidence>
<dbReference type="SUPFAM" id="SSF50182">
    <property type="entry name" value="Sm-like ribonucleoproteins"/>
    <property type="match status" value="1"/>
</dbReference>
<feature type="transmembrane region" description="Helical" evidence="7">
    <location>
        <begin position="24"/>
        <end position="46"/>
    </location>
</feature>
<comment type="similarity">
    <text evidence="2">Belongs to the MscS (TC 1.A.23) family.</text>
</comment>
<evidence type="ECO:0000256" key="5">
    <source>
        <dbReference type="ARBA" id="ARBA00022989"/>
    </source>
</evidence>
<protein>
    <submittedName>
        <fullName evidence="10">Transporter, small conductance mechanosensitive ion channel MscS family protein</fullName>
    </submittedName>
</protein>
<accession>U7UIC8</accession>
<keyword evidence="6 7" id="KW-0472">Membrane</keyword>
<gene>
    <name evidence="10" type="ORF">HMPREF1250_1400</name>
</gene>
<dbReference type="Pfam" id="PF21088">
    <property type="entry name" value="MS_channel_1st"/>
    <property type="match status" value="1"/>
</dbReference>
<sequence>MEIIFNHPFWQGMAASFLERGSRIALLLVGLFIVHAVIAHVLGGALRFRFENLSSEQQRRQTTLLKLAEHFITVFFCFVAVVMVLNELSVDTTSLLAGAGIIGLAIGVGAQSLVKDFVAGFFIIAENQYSIGDFVTICEHTGTVMEVTFRTTKLRSADQVLHIIPNGLIAVVSNYTKNLYLATVRIAVEQTADPDTVLAVLTAALAALSERYASVEAGGSIGGISRMDGNQFLYEVYLPAQRTEAAAVCAAYRYEVAKGFSQKHILLSDFIVASGLPGQ</sequence>
<keyword evidence="11" id="KW-1185">Reference proteome</keyword>
<keyword evidence="4 7" id="KW-0812">Transmembrane</keyword>
<dbReference type="PATRIC" id="fig|1111454.3.peg.1323"/>
<dbReference type="PANTHER" id="PTHR30460">
    <property type="entry name" value="MODERATE CONDUCTANCE MECHANOSENSITIVE CHANNEL YBIO"/>
    <property type="match status" value="1"/>
</dbReference>
<dbReference type="InterPro" id="IPR006685">
    <property type="entry name" value="MscS_channel_2nd"/>
</dbReference>
<dbReference type="InterPro" id="IPR023408">
    <property type="entry name" value="MscS_beta-dom_sf"/>
</dbReference>
<dbReference type="RefSeq" id="WP_023053784.1">
    <property type="nucleotide sequence ID" value="NZ_AWXA01000037.1"/>
</dbReference>
<feature type="domain" description="Mechanosensitive ion channel MscS" evidence="8">
    <location>
        <begin position="113"/>
        <end position="177"/>
    </location>
</feature>
<comment type="caution">
    <text evidence="10">The sequence shown here is derived from an EMBL/GenBank/DDBJ whole genome shotgun (WGS) entry which is preliminary data.</text>
</comment>
<dbReference type="STRING" id="1111454.HMPREF1250_1400"/>
<dbReference type="Proteomes" id="UP000017090">
    <property type="component" value="Unassembled WGS sequence"/>
</dbReference>
<proteinExistence type="inferred from homology"/>
<dbReference type="Gene3D" id="2.30.30.60">
    <property type="match status" value="1"/>
</dbReference>
<dbReference type="InterPro" id="IPR049142">
    <property type="entry name" value="MS_channel_1st"/>
</dbReference>
<keyword evidence="5 7" id="KW-1133">Transmembrane helix</keyword>
<dbReference type="InterPro" id="IPR011014">
    <property type="entry name" value="MscS_channel_TM-2"/>
</dbReference>
<comment type="subcellular location">
    <subcellularLocation>
        <location evidence="1">Cell membrane</location>
        <topology evidence="1">Multi-pass membrane protein</topology>
    </subcellularLocation>
</comment>
<evidence type="ECO:0000256" key="4">
    <source>
        <dbReference type="ARBA" id="ARBA00022692"/>
    </source>
</evidence>
<evidence type="ECO:0000259" key="8">
    <source>
        <dbReference type="Pfam" id="PF00924"/>
    </source>
</evidence>
<dbReference type="Pfam" id="PF00924">
    <property type="entry name" value="MS_channel_2nd"/>
    <property type="match status" value="1"/>
</dbReference>